<keyword evidence="1" id="KW-0472">Membrane</keyword>
<dbReference type="Pfam" id="PF20151">
    <property type="entry name" value="DUF6533"/>
    <property type="match status" value="1"/>
</dbReference>
<keyword evidence="1" id="KW-0812">Transmembrane</keyword>
<gene>
    <name evidence="3" type="ORF">OBBRIDRAFT_776875</name>
</gene>
<protein>
    <recommendedName>
        <fullName evidence="2">DUF6533 domain-containing protein</fullName>
    </recommendedName>
</protein>
<dbReference type="EMBL" id="KV722403">
    <property type="protein sequence ID" value="OCH90494.1"/>
    <property type="molecule type" value="Genomic_DNA"/>
</dbReference>
<dbReference type="InterPro" id="IPR045340">
    <property type="entry name" value="DUF6533"/>
</dbReference>
<reference evidence="3 4" key="1">
    <citation type="submission" date="2016-07" db="EMBL/GenBank/DDBJ databases">
        <title>Draft genome of the white-rot fungus Obba rivulosa 3A-2.</title>
        <authorList>
            <consortium name="DOE Joint Genome Institute"/>
            <person name="Miettinen O."/>
            <person name="Riley R."/>
            <person name="Acob R."/>
            <person name="Barry K."/>
            <person name="Cullen D."/>
            <person name="De Vries R."/>
            <person name="Hainaut M."/>
            <person name="Hatakka A."/>
            <person name="Henrissat B."/>
            <person name="Hilden K."/>
            <person name="Kuo R."/>
            <person name="Labutti K."/>
            <person name="Lipzen A."/>
            <person name="Makela M.R."/>
            <person name="Sandor L."/>
            <person name="Spatafora J.W."/>
            <person name="Grigoriev I.V."/>
            <person name="Hibbett D.S."/>
        </authorList>
    </citation>
    <scope>NUCLEOTIDE SEQUENCE [LARGE SCALE GENOMIC DNA]</scope>
    <source>
        <strain evidence="3 4">3A-2</strain>
    </source>
</reference>
<keyword evidence="1" id="KW-1133">Transmembrane helix</keyword>
<evidence type="ECO:0000313" key="3">
    <source>
        <dbReference type="EMBL" id="OCH90494.1"/>
    </source>
</evidence>
<proteinExistence type="predicted"/>
<evidence type="ECO:0000256" key="1">
    <source>
        <dbReference type="SAM" id="Phobius"/>
    </source>
</evidence>
<feature type="transmembrane region" description="Helical" evidence="1">
    <location>
        <begin position="101"/>
        <end position="131"/>
    </location>
</feature>
<dbReference type="AlphaFoldDB" id="A0A8E2AYF3"/>
<accession>A0A8E2AYF3</accession>
<feature type="transmembrane region" description="Helical" evidence="1">
    <location>
        <begin position="143"/>
        <end position="166"/>
    </location>
</feature>
<organism evidence="3 4">
    <name type="scientific">Obba rivulosa</name>
    <dbReference type="NCBI Taxonomy" id="1052685"/>
    <lineage>
        <taxon>Eukaryota</taxon>
        <taxon>Fungi</taxon>
        <taxon>Dikarya</taxon>
        <taxon>Basidiomycota</taxon>
        <taxon>Agaricomycotina</taxon>
        <taxon>Agaricomycetes</taxon>
        <taxon>Polyporales</taxon>
        <taxon>Gelatoporiaceae</taxon>
        <taxon>Obba</taxon>
    </lineage>
</organism>
<feature type="domain" description="DUF6533" evidence="2">
    <location>
        <begin position="23"/>
        <end position="65"/>
    </location>
</feature>
<dbReference type="OrthoDB" id="2803882at2759"/>
<evidence type="ECO:0000313" key="4">
    <source>
        <dbReference type="Proteomes" id="UP000250043"/>
    </source>
</evidence>
<name>A0A8E2AYF3_9APHY</name>
<sequence length="208" mass="22945">MSLGSESINQIISALKTDSIEAYCTVASSALILYDHLSTFSREVEFIWGRKFNSVTMLFYFNRWINFSSAILDLFGLFPFRAIPSCKGVILTNEAMSIVRIFIWTVFSTFRIYAISGGGWLLAIVVCVLNLVPVVTNAVRVQYASIAVVVSARLCVIAADILVLLITWSKTFGMKRAADRSSVKAPLTAMLLRDGKCESSSLCMLIAT</sequence>
<dbReference type="Proteomes" id="UP000250043">
    <property type="component" value="Unassembled WGS sequence"/>
</dbReference>
<keyword evidence="4" id="KW-1185">Reference proteome</keyword>
<evidence type="ECO:0000259" key="2">
    <source>
        <dbReference type="Pfam" id="PF20151"/>
    </source>
</evidence>